<evidence type="ECO:0000313" key="1">
    <source>
        <dbReference type="Proteomes" id="UP000887580"/>
    </source>
</evidence>
<dbReference type="Proteomes" id="UP000887580">
    <property type="component" value="Unplaced"/>
</dbReference>
<dbReference type="WBParaSite" id="PS1159_v2.g17684.t1">
    <property type="protein sequence ID" value="PS1159_v2.g17684.t1"/>
    <property type="gene ID" value="PS1159_v2.g17684"/>
</dbReference>
<accession>A0AC35FI10</accession>
<sequence>MRLFYFYCLFFLIISVNCGYDFPLKTKFIGKFRQWVCSWLDVGQFQTIAGKLEDFVSPNTTVDQLKSEIIKVGMETLTTPQKTTLATFAGKFISKYGNYDGAMSVLGTVIASNMQPFSDQLSAMWIKYESNGKTRERIFQRGYKMGDMFLTQKRVGTIYCRLKLAFNNYDKTMWPFIKQNMNNIILFSVLDGLGTSCA</sequence>
<protein>
    <submittedName>
        <fullName evidence="2">Uncharacterized protein</fullName>
    </submittedName>
</protein>
<evidence type="ECO:0000313" key="2">
    <source>
        <dbReference type="WBParaSite" id="PS1159_v2.g17684.t1"/>
    </source>
</evidence>
<organism evidence="1 2">
    <name type="scientific">Panagrolaimus sp. PS1159</name>
    <dbReference type="NCBI Taxonomy" id="55785"/>
    <lineage>
        <taxon>Eukaryota</taxon>
        <taxon>Metazoa</taxon>
        <taxon>Ecdysozoa</taxon>
        <taxon>Nematoda</taxon>
        <taxon>Chromadorea</taxon>
        <taxon>Rhabditida</taxon>
        <taxon>Tylenchina</taxon>
        <taxon>Panagrolaimomorpha</taxon>
        <taxon>Panagrolaimoidea</taxon>
        <taxon>Panagrolaimidae</taxon>
        <taxon>Panagrolaimus</taxon>
    </lineage>
</organism>
<name>A0AC35FI10_9BILA</name>
<reference evidence="2" key="1">
    <citation type="submission" date="2022-11" db="UniProtKB">
        <authorList>
            <consortium name="WormBaseParasite"/>
        </authorList>
    </citation>
    <scope>IDENTIFICATION</scope>
</reference>
<proteinExistence type="predicted"/>